<dbReference type="RefSeq" id="XP_029758227.1">
    <property type="nucleotide sequence ID" value="XM_029905973.1"/>
</dbReference>
<dbReference type="EMBL" id="KL584989">
    <property type="protein sequence ID" value="KEQ82040.1"/>
    <property type="molecule type" value="Genomic_DNA"/>
</dbReference>
<dbReference type="GeneID" id="40748279"/>
<reference evidence="2 3" key="1">
    <citation type="journal article" date="2014" name="BMC Genomics">
        <title>Genome sequencing of four Aureobasidium pullulans varieties: biotechnological potential, stress tolerance, and description of new species.</title>
        <authorList>
            <person name="Gostin Ar C."/>
            <person name="Ohm R.A."/>
            <person name="Kogej T."/>
            <person name="Sonjak S."/>
            <person name="Turk M."/>
            <person name="Zajc J."/>
            <person name="Zalar P."/>
            <person name="Grube M."/>
            <person name="Sun H."/>
            <person name="Han J."/>
            <person name="Sharma A."/>
            <person name="Chiniquy J."/>
            <person name="Ngan C.Y."/>
            <person name="Lipzen A."/>
            <person name="Barry K."/>
            <person name="Grigoriev I.V."/>
            <person name="Gunde-Cimerman N."/>
        </authorList>
    </citation>
    <scope>NUCLEOTIDE SEQUENCE [LARGE SCALE GENOMIC DNA]</scope>
    <source>
        <strain evidence="2 3">EXF-150</strain>
    </source>
</reference>
<proteinExistence type="predicted"/>
<accession>A0A074X934</accession>
<gene>
    <name evidence="2" type="ORF">M438DRAFT_347730</name>
</gene>
<sequence length="80" mass="8890">MTDVYRSFLLNLPIDYARRHFPPTALRPCSPSRRRELPSQTPSPPERVVGKSNADGATFSSNIHLFSLFLASSCLATLRG</sequence>
<evidence type="ECO:0000256" key="1">
    <source>
        <dbReference type="SAM" id="MobiDB-lite"/>
    </source>
</evidence>
<keyword evidence="3" id="KW-1185">Reference proteome</keyword>
<dbReference type="HOGENOM" id="CLU_2589327_0_0_1"/>
<organism evidence="2 3">
    <name type="scientific">Aureobasidium pullulans EXF-150</name>
    <dbReference type="NCBI Taxonomy" id="1043002"/>
    <lineage>
        <taxon>Eukaryota</taxon>
        <taxon>Fungi</taxon>
        <taxon>Dikarya</taxon>
        <taxon>Ascomycota</taxon>
        <taxon>Pezizomycotina</taxon>
        <taxon>Dothideomycetes</taxon>
        <taxon>Dothideomycetidae</taxon>
        <taxon>Dothideales</taxon>
        <taxon>Saccotheciaceae</taxon>
        <taxon>Aureobasidium</taxon>
    </lineage>
</organism>
<dbReference type="AlphaFoldDB" id="A0A074X934"/>
<protein>
    <submittedName>
        <fullName evidence="2">Uncharacterized protein</fullName>
    </submittedName>
</protein>
<evidence type="ECO:0000313" key="3">
    <source>
        <dbReference type="Proteomes" id="UP000030706"/>
    </source>
</evidence>
<evidence type="ECO:0000313" key="2">
    <source>
        <dbReference type="EMBL" id="KEQ82040.1"/>
    </source>
</evidence>
<dbReference type="Proteomes" id="UP000030706">
    <property type="component" value="Unassembled WGS sequence"/>
</dbReference>
<name>A0A074X934_AURPU</name>
<feature type="region of interest" description="Disordered" evidence="1">
    <location>
        <begin position="25"/>
        <end position="53"/>
    </location>
</feature>